<organism evidence="1 2">
    <name type="scientific">Bifidobacterium longum subsp. longum 1-6B</name>
    <dbReference type="NCBI Taxonomy" id="1161744"/>
    <lineage>
        <taxon>Bacteria</taxon>
        <taxon>Bacillati</taxon>
        <taxon>Actinomycetota</taxon>
        <taxon>Actinomycetes</taxon>
        <taxon>Bifidobacteriales</taxon>
        <taxon>Bifidobacteriaceae</taxon>
        <taxon>Bifidobacterium</taxon>
    </lineage>
</organism>
<reference evidence="1 2" key="1">
    <citation type="journal article" date="2013" name="Genome Announc.">
        <title>Draft Genome Sequences of Two Pairs of Human Intestinal Bifidobacterium longum subsp. longum Strains, 44B and 1-6B and 35B and 2-2B, Consecutively Isolated from Two Children after a 5-Year Time Period.</title>
        <authorList>
            <person name="Shkoporov A.N."/>
            <person name="Efimov B.A."/>
            <person name="Khokhlova E.V."/>
            <person name="Chaplin A.V."/>
            <person name="Kafarskaya L.I."/>
            <person name="Durkin A.S."/>
            <person name="McCorrison J."/>
            <person name="Torralba M."/>
            <person name="Gillis M."/>
            <person name="Sutton G."/>
            <person name="Weibel D.B."/>
            <person name="Nelson K.E."/>
            <person name="Smeianov V.V."/>
        </authorList>
    </citation>
    <scope>NUCLEOTIDE SEQUENCE [LARGE SCALE GENOMIC DNA]</scope>
    <source>
        <strain evidence="1 2">1-6B</strain>
    </source>
</reference>
<comment type="caution">
    <text evidence="1">The sequence shown here is derived from an EMBL/GenBank/DDBJ whole genome shotgun (WGS) entry which is preliminary data.</text>
</comment>
<name>A0AA87ID31_BIFLL</name>
<proteinExistence type="predicted"/>
<dbReference type="AlphaFoldDB" id="A0AA87ID31"/>
<evidence type="ECO:0000313" key="2">
    <source>
        <dbReference type="Proteomes" id="UP000006410"/>
    </source>
</evidence>
<gene>
    <name evidence="1" type="ORF">HMPREF1313_0598</name>
</gene>
<sequence length="40" mass="4320">MPEGYTTGDELIVLANDGRLRHPNSVWPFDAATYDAPAAS</sequence>
<evidence type="ECO:0000313" key="1">
    <source>
        <dbReference type="EMBL" id="EIJ22487.1"/>
    </source>
</evidence>
<protein>
    <submittedName>
        <fullName evidence="1">Uncharacterized protein</fullName>
    </submittedName>
</protein>
<dbReference type="Proteomes" id="UP000006410">
    <property type="component" value="Unassembled WGS sequence"/>
</dbReference>
<dbReference type="EMBL" id="AJTF01000156">
    <property type="protein sequence ID" value="EIJ22487.1"/>
    <property type="molecule type" value="Genomic_DNA"/>
</dbReference>
<accession>A0AA87ID31</accession>